<dbReference type="Proteomes" id="UP000193240">
    <property type="component" value="Unassembled WGS sequence"/>
</dbReference>
<keyword evidence="3" id="KW-1185">Reference proteome</keyword>
<feature type="region of interest" description="Disordered" evidence="1">
    <location>
        <begin position="63"/>
        <end position="158"/>
    </location>
</feature>
<gene>
    <name evidence="2" type="ORF">B5807_04142</name>
</gene>
<reference evidence="2 3" key="1">
    <citation type="journal article" date="2017" name="Genome Announc.">
        <title>Genome sequence of the saprophytic ascomycete Epicoccum nigrum ICMP 19927 strain isolated from New Zealand.</title>
        <authorList>
            <person name="Fokin M."/>
            <person name="Fleetwood D."/>
            <person name="Weir B.S."/>
            <person name="Villas-Boas S.G."/>
        </authorList>
    </citation>
    <scope>NUCLEOTIDE SEQUENCE [LARGE SCALE GENOMIC DNA]</scope>
    <source>
        <strain evidence="2 3">ICMP 19927</strain>
    </source>
</reference>
<protein>
    <submittedName>
        <fullName evidence="2">Uncharacterized protein</fullName>
    </submittedName>
</protein>
<proteinExistence type="predicted"/>
<dbReference type="EMBL" id="KZ107841">
    <property type="protein sequence ID" value="OSS50834.1"/>
    <property type="molecule type" value="Genomic_DNA"/>
</dbReference>
<dbReference type="InParanoid" id="A0A1Y2M3Y7"/>
<dbReference type="OMA" id="YGFQHDF"/>
<evidence type="ECO:0000256" key="1">
    <source>
        <dbReference type="SAM" id="MobiDB-lite"/>
    </source>
</evidence>
<evidence type="ECO:0000313" key="3">
    <source>
        <dbReference type="Proteomes" id="UP000193240"/>
    </source>
</evidence>
<organism evidence="2 3">
    <name type="scientific">Epicoccum nigrum</name>
    <name type="common">Soil fungus</name>
    <name type="synonym">Epicoccum purpurascens</name>
    <dbReference type="NCBI Taxonomy" id="105696"/>
    <lineage>
        <taxon>Eukaryota</taxon>
        <taxon>Fungi</taxon>
        <taxon>Dikarya</taxon>
        <taxon>Ascomycota</taxon>
        <taxon>Pezizomycotina</taxon>
        <taxon>Dothideomycetes</taxon>
        <taxon>Pleosporomycetidae</taxon>
        <taxon>Pleosporales</taxon>
        <taxon>Pleosporineae</taxon>
        <taxon>Didymellaceae</taxon>
        <taxon>Epicoccum</taxon>
    </lineage>
</organism>
<sequence length="158" mass="16964">MAKATTDSGQKMIPADCVAVLLMSHPSVAKDTYDMMSAVDGTRTASSFEHQFRSVVARARELKKRVEDGETFSPVTAHKRGATTTPATPASGKKRKGDDVDDTPSKKTKAASKPRGKKAAASNPADPPAGGAFDHDDLPADMDDFIKSEKKWEEENEV</sequence>
<feature type="compositionally biased region" description="Basic and acidic residues" evidence="1">
    <location>
        <begin position="133"/>
        <end position="158"/>
    </location>
</feature>
<evidence type="ECO:0000313" key="2">
    <source>
        <dbReference type="EMBL" id="OSS50834.1"/>
    </source>
</evidence>
<feature type="compositionally biased region" description="Basic residues" evidence="1">
    <location>
        <begin position="106"/>
        <end position="118"/>
    </location>
</feature>
<dbReference type="AlphaFoldDB" id="A0A1Y2M3Y7"/>
<accession>A0A1Y2M3Y7</accession>
<name>A0A1Y2M3Y7_EPING</name>